<evidence type="ECO:0000313" key="2">
    <source>
        <dbReference type="EMBL" id="CAF0927846.1"/>
    </source>
</evidence>
<sequence length="87" mass="10475">MNSIEAEIEVKYEQQKRRERYGKRNDSRQRKRLEKQILDYPDVSSPTQHTKKIFERTTTLNGEDDRSTFVCDADEYDTDDNNHLIQH</sequence>
<dbReference type="Proteomes" id="UP000682733">
    <property type="component" value="Unassembled WGS sequence"/>
</dbReference>
<accession>A0A8S2I159</accession>
<comment type="caution">
    <text evidence="3">The sequence shown here is derived from an EMBL/GenBank/DDBJ whole genome shotgun (WGS) entry which is preliminary data.</text>
</comment>
<evidence type="ECO:0000313" key="4">
    <source>
        <dbReference type="Proteomes" id="UP000682733"/>
    </source>
</evidence>
<dbReference type="EMBL" id="CAJOBA010004160">
    <property type="protein sequence ID" value="CAF3704743.1"/>
    <property type="molecule type" value="Genomic_DNA"/>
</dbReference>
<dbReference type="Proteomes" id="UP000677228">
    <property type="component" value="Unassembled WGS sequence"/>
</dbReference>
<feature type="region of interest" description="Disordered" evidence="1">
    <location>
        <begin position="14"/>
        <end position="36"/>
    </location>
</feature>
<feature type="compositionally biased region" description="Basic and acidic residues" evidence="1">
    <location>
        <begin position="14"/>
        <end position="28"/>
    </location>
</feature>
<evidence type="ECO:0000313" key="3">
    <source>
        <dbReference type="EMBL" id="CAF3704743.1"/>
    </source>
</evidence>
<dbReference type="EMBL" id="CAJNOK010004158">
    <property type="protein sequence ID" value="CAF0927846.1"/>
    <property type="molecule type" value="Genomic_DNA"/>
</dbReference>
<protein>
    <submittedName>
        <fullName evidence="3">Uncharacterized protein</fullName>
    </submittedName>
</protein>
<reference evidence="3" key="1">
    <citation type="submission" date="2021-02" db="EMBL/GenBank/DDBJ databases">
        <authorList>
            <person name="Nowell W R."/>
        </authorList>
    </citation>
    <scope>NUCLEOTIDE SEQUENCE</scope>
</reference>
<name>A0A8S2I159_9BILA</name>
<organism evidence="3 4">
    <name type="scientific">Didymodactylos carnosus</name>
    <dbReference type="NCBI Taxonomy" id="1234261"/>
    <lineage>
        <taxon>Eukaryota</taxon>
        <taxon>Metazoa</taxon>
        <taxon>Spiralia</taxon>
        <taxon>Gnathifera</taxon>
        <taxon>Rotifera</taxon>
        <taxon>Eurotatoria</taxon>
        <taxon>Bdelloidea</taxon>
        <taxon>Philodinida</taxon>
        <taxon>Philodinidae</taxon>
        <taxon>Didymodactylos</taxon>
    </lineage>
</organism>
<proteinExistence type="predicted"/>
<gene>
    <name evidence="2" type="ORF">OVA965_LOCUS10984</name>
    <name evidence="3" type="ORF">TMI583_LOCUS10980</name>
</gene>
<evidence type="ECO:0000256" key="1">
    <source>
        <dbReference type="SAM" id="MobiDB-lite"/>
    </source>
</evidence>
<dbReference type="AlphaFoldDB" id="A0A8S2I159"/>